<accession>A0ABP9RPM8</accession>
<dbReference type="RefSeq" id="WP_345628266.1">
    <property type="nucleotide sequence ID" value="NZ_BAABJQ010000005.1"/>
</dbReference>
<dbReference type="PANTHER" id="PTHR24291">
    <property type="entry name" value="CYTOCHROME P450 FAMILY 4"/>
    <property type="match status" value="1"/>
</dbReference>
<dbReference type="PANTHER" id="PTHR24291:SF50">
    <property type="entry name" value="BIFUNCTIONAL ALBAFLAVENONE MONOOXYGENASE_TERPENE SYNTHASE"/>
    <property type="match status" value="1"/>
</dbReference>
<dbReference type="InterPro" id="IPR050196">
    <property type="entry name" value="Cytochrome_P450_Monoox"/>
</dbReference>
<evidence type="ECO:0000313" key="10">
    <source>
        <dbReference type="Proteomes" id="UP001501570"/>
    </source>
</evidence>
<keyword evidence="4 7" id="KW-0560">Oxidoreductase</keyword>
<dbReference type="Proteomes" id="UP001501570">
    <property type="component" value="Unassembled WGS sequence"/>
</dbReference>
<comment type="similarity">
    <text evidence="1 7">Belongs to the cytochrome P450 family.</text>
</comment>
<feature type="compositionally biased region" description="Basic residues" evidence="8">
    <location>
        <begin position="468"/>
        <end position="482"/>
    </location>
</feature>
<keyword evidence="5 7" id="KW-0408">Iron</keyword>
<feature type="region of interest" description="Disordered" evidence="8">
    <location>
        <begin position="459"/>
        <end position="482"/>
    </location>
</feature>
<keyword evidence="6 7" id="KW-0503">Monooxygenase</keyword>
<evidence type="ECO:0000256" key="8">
    <source>
        <dbReference type="SAM" id="MobiDB-lite"/>
    </source>
</evidence>
<dbReference type="PRINTS" id="PR00463">
    <property type="entry name" value="EP450I"/>
</dbReference>
<keyword evidence="10" id="KW-1185">Reference proteome</keyword>
<dbReference type="SUPFAM" id="SSF48264">
    <property type="entry name" value="Cytochrome P450"/>
    <property type="match status" value="1"/>
</dbReference>
<dbReference type="EMBL" id="BAABJQ010000005">
    <property type="protein sequence ID" value="GAA5182657.1"/>
    <property type="molecule type" value="Genomic_DNA"/>
</dbReference>
<comment type="caution">
    <text evidence="9">The sequence shown here is derived from an EMBL/GenBank/DDBJ whole genome shotgun (WGS) entry which is preliminary data.</text>
</comment>
<dbReference type="InterPro" id="IPR036396">
    <property type="entry name" value="Cyt_P450_sf"/>
</dbReference>
<dbReference type="PROSITE" id="PS00086">
    <property type="entry name" value="CYTOCHROME_P450"/>
    <property type="match status" value="1"/>
</dbReference>
<feature type="region of interest" description="Disordered" evidence="8">
    <location>
        <begin position="1"/>
        <end position="26"/>
    </location>
</feature>
<evidence type="ECO:0000256" key="2">
    <source>
        <dbReference type="ARBA" id="ARBA00022617"/>
    </source>
</evidence>
<evidence type="ECO:0000256" key="7">
    <source>
        <dbReference type="RuleBase" id="RU000461"/>
    </source>
</evidence>
<evidence type="ECO:0000256" key="1">
    <source>
        <dbReference type="ARBA" id="ARBA00010617"/>
    </source>
</evidence>
<protein>
    <submittedName>
        <fullName evidence="9">Cytochrome P450</fullName>
    </submittedName>
</protein>
<keyword evidence="3 7" id="KW-0479">Metal-binding</keyword>
<feature type="compositionally biased region" description="Basic and acidic residues" evidence="8">
    <location>
        <begin position="7"/>
        <end position="21"/>
    </location>
</feature>
<dbReference type="PRINTS" id="PR00385">
    <property type="entry name" value="P450"/>
</dbReference>
<evidence type="ECO:0000256" key="3">
    <source>
        <dbReference type="ARBA" id="ARBA00022723"/>
    </source>
</evidence>
<gene>
    <name evidence="9" type="ORF">GCM10023322_20060</name>
</gene>
<evidence type="ECO:0000313" key="9">
    <source>
        <dbReference type="EMBL" id="GAA5182657.1"/>
    </source>
</evidence>
<proteinExistence type="inferred from homology"/>
<evidence type="ECO:0000256" key="4">
    <source>
        <dbReference type="ARBA" id="ARBA00023002"/>
    </source>
</evidence>
<dbReference type="InterPro" id="IPR002401">
    <property type="entry name" value="Cyt_P450_E_grp-I"/>
</dbReference>
<name>A0ABP9RPM8_9ACTN</name>
<reference evidence="10" key="1">
    <citation type="journal article" date="2019" name="Int. J. Syst. Evol. Microbiol.">
        <title>The Global Catalogue of Microorganisms (GCM) 10K type strain sequencing project: providing services to taxonomists for standard genome sequencing and annotation.</title>
        <authorList>
            <consortium name="The Broad Institute Genomics Platform"/>
            <consortium name="The Broad Institute Genome Sequencing Center for Infectious Disease"/>
            <person name="Wu L."/>
            <person name="Ma J."/>
        </authorList>
    </citation>
    <scope>NUCLEOTIDE SEQUENCE [LARGE SCALE GENOMIC DNA]</scope>
    <source>
        <strain evidence="10">JCM 18304</strain>
    </source>
</reference>
<dbReference type="Pfam" id="PF00067">
    <property type="entry name" value="p450"/>
    <property type="match status" value="1"/>
</dbReference>
<dbReference type="InterPro" id="IPR001128">
    <property type="entry name" value="Cyt_P450"/>
</dbReference>
<evidence type="ECO:0000256" key="6">
    <source>
        <dbReference type="ARBA" id="ARBA00023033"/>
    </source>
</evidence>
<sequence length="482" mass="53380">MVSTPRRSVDRQHPERQRPDRPTTIPAYRTLPGLFRAPLRTLTDIGQRAGGSLVRVDLGLVRPYLVWRPEHVQHVLVDHADNYLRDGMMWKPLRRLIGHGLASGGPEWQPRRRLIQPMFSAHNIATLIDLMSETIAEAVAELDPVARTGRPVDACLTMTRIVNRAVIRAFFGDRISAPDADRLGQAIAVAFTSLGPRMLLPFVPDGVPVPGDRAFARAVRTVDDIMFPLVRQCREQGAGDSDIASLLCRATDENGGHLDDRQVRDDVVAMFVGGSETTAVALTWLWIVLDQRPDVAARLYEEIDGVVGSGTAGREHLGGLRYTGLVLQELLRLYPVGWIIPRTAARPDVIDGVRVRGGAPIIISPYLTHRSPRLWERPDEFDPERFAPDRRAGQHRFAYYPFSGGAHRCLGSHFFTVEAQLIVAALLARFRPARGESGPVAPRAAVNLRPNRPIDLVFAAKPGGPVRSRPRPSSRRPGRSPC</sequence>
<organism evidence="9 10">
    <name type="scientific">Rugosimonospora acidiphila</name>
    <dbReference type="NCBI Taxonomy" id="556531"/>
    <lineage>
        <taxon>Bacteria</taxon>
        <taxon>Bacillati</taxon>
        <taxon>Actinomycetota</taxon>
        <taxon>Actinomycetes</taxon>
        <taxon>Micromonosporales</taxon>
        <taxon>Micromonosporaceae</taxon>
        <taxon>Rugosimonospora</taxon>
    </lineage>
</organism>
<dbReference type="Gene3D" id="1.10.630.10">
    <property type="entry name" value="Cytochrome P450"/>
    <property type="match status" value="1"/>
</dbReference>
<keyword evidence="2 7" id="KW-0349">Heme</keyword>
<evidence type="ECO:0000256" key="5">
    <source>
        <dbReference type="ARBA" id="ARBA00023004"/>
    </source>
</evidence>
<dbReference type="InterPro" id="IPR017972">
    <property type="entry name" value="Cyt_P450_CS"/>
</dbReference>